<keyword evidence="2" id="KW-0663">Pyridoxal phosphate</keyword>
<evidence type="ECO:0000313" key="9">
    <source>
        <dbReference type="Proteomes" id="UP001258945"/>
    </source>
</evidence>
<comment type="caution">
    <text evidence="8">The sequence shown here is derived from an EMBL/GenBank/DDBJ whole genome shotgun (WGS) entry which is preliminary data.</text>
</comment>
<dbReference type="GO" id="GO:0008483">
    <property type="term" value="F:transaminase activity"/>
    <property type="evidence" value="ECO:0007669"/>
    <property type="project" value="UniProtKB-KW"/>
</dbReference>
<dbReference type="Proteomes" id="UP001258945">
    <property type="component" value="Unassembled WGS sequence"/>
</dbReference>
<evidence type="ECO:0000256" key="1">
    <source>
        <dbReference type="ARBA" id="ARBA00005384"/>
    </source>
</evidence>
<dbReference type="SUPFAM" id="SSF53383">
    <property type="entry name" value="PLP-dependent transferases"/>
    <property type="match status" value="1"/>
</dbReference>
<dbReference type="InterPro" id="IPR000524">
    <property type="entry name" value="Tscrpt_reg_HTH_GntR"/>
</dbReference>
<evidence type="ECO:0000256" key="2">
    <source>
        <dbReference type="ARBA" id="ARBA00022898"/>
    </source>
</evidence>
<dbReference type="CDD" id="cd07377">
    <property type="entry name" value="WHTH_GntR"/>
    <property type="match status" value="1"/>
</dbReference>
<dbReference type="SMART" id="SM00345">
    <property type="entry name" value="HTH_GNTR"/>
    <property type="match status" value="1"/>
</dbReference>
<dbReference type="PRINTS" id="PR00035">
    <property type="entry name" value="HTHGNTR"/>
</dbReference>
<keyword evidence="8" id="KW-0032">Aminotransferase</keyword>
<dbReference type="InterPro" id="IPR051446">
    <property type="entry name" value="HTH_trans_reg/aminotransferase"/>
</dbReference>
<sequence length="491" mass="52668">MWAKAQPRDGVARRICASIRERIASGLLGPGAPLPSTRALAAEWGVSRTTVTAAYDQLIAEGYLEARQGARTRVAPRLGQTPVAPEPPRPASMGSGSLSAYGRRLAEFDLPPLWEGNRLIADFRYGDLAAADFPRLAWRRALGAALLRRPQRLRYGDPRGSPALRDALRGYLWRARGLRCEPDQIVVVNGSQQGLDLCARLLLDPGDHAVMENPGYGLARQVFLAAGAEVIPAAVDRDGMATEALPGARLAYVTPSHQFPLGGVMPAGRRWNLLDWAGRCGAHVVEDDYDSEYRFDIAPVPPLQALDEAGRVIYLGTVSKTLSPTLRLGYLVLPASLSAVFARAKRLTDRHSPGLEQEALAGLIASGAYERHVRRVRRRNGERRAALLAALSDHLGDAVSVVGAEAGLHLVAWLHQVPAAAEDALVAQARAVGLGLYPVTPLYAPFPASRPGVVGLVMGYASLDEPAIHRGVRLLRDVLGRFDTGKGAGGL</sequence>
<name>A0ABU3MM51_9PROT</name>
<feature type="domain" description="HTH gntR-type" evidence="7">
    <location>
        <begin position="9"/>
        <end position="77"/>
    </location>
</feature>
<dbReference type="Pfam" id="PF00392">
    <property type="entry name" value="GntR"/>
    <property type="match status" value="1"/>
</dbReference>
<evidence type="ECO:0000256" key="5">
    <source>
        <dbReference type="ARBA" id="ARBA00023163"/>
    </source>
</evidence>
<evidence type="ECO:0000256" key="6">
    <source>
        <dbReference type="SAM" id="MobiDB-lite"/>
    </source>
</evidence>
<dbReference type="PROSITE" id="PS50949">
    <property type="entry name" value="HTH_GNTR"/>
    <property type="match status" value="1"/>
</dbReference>
<dbReference type="Gene3D" id="3.40.640.10">
    <property type="entry name" value="Type I PLP-dependent aspartate aminotransferase-like (Major domain)"/>
    <property type="match status" value="1"/>
</dbReference>
<protein>
    <submittedName>
        <fullName evidence="8">PLP-dependent aminotransferase family protein</fullName>
    </submittedName>
</protein>
<dbReference type="RefSeq" id="WP_314285087.1">
    <property type="nucleotide sequence ID" value="NZ_JAVVDO010000061.1"/>
</dbReference>
<keyword evidence="3" id="KW-0805">Transcription regulation</keyword>
<keyword evidence="4" id="KW-0238">DNA-binding</keyword>
<dbReference type="InterPro" id="IPR036388">
    <property type="entry name" value="WH-like_DNA-bd_sf"/>
</dbReference>
<organism evidence="8 9">
    <name type="scientific">Roseomonas gilardii</name>
    <dbReference type="NCBI Taxonomy" id="257708"/>
    <lineage>
        <taxon>Bacteria</taxon>
        <taxon>Pseudomonadati</taxon>
        <taxon>Pseudomonadota</taxon>
        <taxon>Alphaproteobacteria</taxon>
        <taxon>Acetobacterales</taxon>
        <taxon>Roseomonadaceae</taxon>
        <taxon>Roseomonas</taxon>
    </lineage>
</organism>
<comment type="similarity">
    <text evidence="1">In the C-terminal section; belongs to the class-I pyridoxal-phosphate-dependent aminotransferase family.</text>
</comment>
<dbReference type="InterPro" id="IPR015421">
    <property type="entry name" value="PyrdxlP-dep_Trfase_major"/>
</dbReference>
<accession>A0ABU3MM51</accession>
<dbReference type="InterPro" id="IPR036390">
    <property type="entry name" value="WH_DNA-bd_sf"/>
</dbReference>
<evidence type="ECO:0000259" key="7">
    <source>
        <dbReference type="PROSITE" id="PS50949"/>
    </source>
</evidence>
<evidence type="ECO:0000256" key="4">
    <source>
        <dbReference type="ARBA" id="ARBA00023125"/>
    </source>
</evidence>
<proteinExistence type="inferred from homology"/>
<keyword evidence="8" id="KW-0808">Transferase</keyword>
<dbReference type="PANTHER" id="PTHR46577">
    <property type="entry name" value="HTH-TYPE TRANSCRIPTIONAL REGULATORY PROTEIN GABR"/>
    <property type="match status" value="1"/>
</dbReference>
<keyword evidence="9" id="KW-1185">Reference proteome</keyword>
<dbReference type="EMBL" id="JAVVDO010000061">
    <property type="protein sequence ID" value="MDT8333573.1"/>
    <property type="molecule type" value="Genomic_DNA"/>
</dbReference>
<gene>
    <name evidence="8" type="ORF">RQ831_21190</name>
</gene>
<dbReference type="InterPro" id="IPR015424">
    <property type="entry name" value="PyrdxlP-dep_Trfase"/>
</dbReference>
<dbReference type="Pfam" id="PF00155">
    <property type="entry name" value="Aminotran_1_2"/>
    <property type="match status" value="1"/>
</dbReference>
<evidence type="ECO:0000256" key="3">
    <source>
        <dbReference type="ARBA" id="ARBA00023015"/>
    </source>
</evidence>
<dbReference type="InterPro" id="IPR004839">
    <property type="entry name" value="Aminotransferase_I/II_large"/>
</dbReference>
<dbReference type="Gene3D" id="1.10.10.10">
    <property type="entry name" value="Winged helix-like DNA-binding domain superfamily/Winged helix DNA-binding domain"/>
    <property type="match status" value="1"/>
</dbReference>
<dbReference type="PANTHER" id="PTHR46577:SF1">
    <property type="entry name" value="HTH-TYPE TRANSCRIPTIONAL REGULATORY PROTEIN GABR"/>
    <property type="match status" value="1"/>
</dbReference>
<dbReference type="SUPFAM" id="SSF46785">
    <property type="entry name" value="Winged helix' DNA-binding domain"/>
    <property type="match status" value="1"/>
</dbReference>
<evidence type="ECO:0000313" key="8">
    <source>
        <dbReference type="EMBL" id="MDT8333573.1"/>
    </source>
</evidence>
<dbReference type="CDD" id="cd00609">
    <property type="entry name" value="AAT_like"/>
    <property type="match status" value="1"/>
</dbReference>
<feature type="region of interest" description="Disordered" evidence="6">
    <location>
        <begin position="75"/>
        <end position="96"/>
    </location>
</feature>
<keyword evidence="5" id="KW-0804">Transcription</keyword>
<reference evidence="8 9" key="1">
    <citation type="journal article" date="2019" name="Microb. Pathog.">
        <title>Comparison of VITEK 2, MALDI-TOF MS, 16S rRNA gene sequencing, and whole-genome sequencing for identification of Roseomonas mucosa.</title>
        <authorList>
            <person name="Rudolph W.W."/>
            <person name="Gunzer F."/>
            <person name="Trauth M."/>
            <person name="Bunk B."/>
            <person name="Bigge R."/>
            <person name="Schrottner P."/>
        </authorList>
    </citation>
    <scope>NUCLEOTIDE SEQUENCE [LARGE SCALE GENOMIC DNA]</scope>
    <source>
        <strain evidence="8 9">DSM 103800</strain>
    </source>
</reference>